<dbReference type="AlphaFoldDB" id="A0A6A4V6E8"/>
<dbReference type="EMBL" id="VIIS01001976">
    <property type="protein sequence ID" value="KAF0290176.1"/>
    <property type="molecule type" value="Genomic_DNA"/>
</dbReference>
<organism evidence="3 4">
    <name type="scientific">Amphibalanus amphitrite</name>
    <name type="common">Striped barnacle</name>
    <name type="synonym">Balanus amphitrite</name>
    <dbReference type="NCBI Taxonomy" id="1232801"/>
    <lineage>
        <taxon>Eukaryota</taxon>
        <taxon>Metazoa</taxon>
        <taxon>Ecdysozoa</taxon>
        <taxon>Arthropoda</taxon>
        <taxon>Crustacea</taxon>
        <taxon>Multicrustacea</taxon>
        <taxon>Cirripedia</taxon>
        <taxon>Thoracica</taxon>
        <taxon>Thoracicalcarea</taxon>
        <taxon>Balanomorpha</taxon>
        <taxon>Balanoidea</taxon>
        <taxon>Balanidae</taxon>
        <taxon>Amphibalaninae</taxon>
        <taxon>Amphibalanus</taxon>
    </lineage>
</organism>
<sequence length="148" mass="17178">MTVNPEQMMFLEIMKLSIVMLLLLVALVRTDTSYQNFESYESSHDLSSASSNYYEHSQPNRRISTGLTGYLRQYLNPIRRQGFQGVIPYLWPLGLLCIVIFLALIGYGYYSALYNSSGRGLDTDEWEVDHSVWMSQLQKDFEDSWSEH</sequence>
<feature type="signal peptide" evidence="2">
    <location>
        <begin position="1"/>
        <end position="30"/>
    </location>
</feature>
<name>A0A6A4V6E8_AMPAM</name>
<reference evidence="3 4" key="1">
    <citation type="submission" date="2019-07" db="EMBL/GenBank/DDBJ databases">
        <title>Draft genome assembly of a fouling barnacle, Amphibalanus amphitrite (Darwin, 1854): The first reference genome for Thecostraca.</title>
        <authorList>
            <person name="Kim W."/>
        </authorList>
    </citation>
    <scope>NUCLEOTIDE SEQUENCE [LARGE SCALE GENOMIC DNA]</scope>
    <source>
        <strain evidence="3">SNU_AA5</strain>
        <tissue evidence="3">Soma without cirri and trophi</tissue>
    </source>
</reference>
<accession>A0A6A4V6E8</accession>
<keyword evidence="1" id="KW-0472">Membrane</keyword>
<evidence type="ECO:0000313" key="4">
    <source>
        <dbReference type="Proteomes" id="UP000440578"/>
    </source>
</evidence>
<evidence type="ECO:0000256" key="1">
    <source>
        <dbReference type="SAM" id="Phobius"/>
    </source>
</evidence>
<dbReference type="OrthoDB" id="6400494at2759"/>
<protein>
    <submittedName>
        <fullName evidence="3">Uncharacterized protein</fullName>
    </submittedName>
</protein>
<evidence type="ECO:0000313" key="3">
    <source>
        <dbReference type="EMBL" id="KAF0290176.1"/>
    </source>
</evidence>
<evidence type="ECO:0000256" key="2">
    <source>
        <dbReference type="SAM" id="SignalP"/>
    </source>
</evidence>
<dbReference type="Proteomes" id="UP000440578">
    <property type="component" value="Unassembled WGS sequence"/>
</dbReference>
<keyword evidence="4" id="KW-1185">Reference proteome</keyword>
<feature type="transmembrane region" description="Helical" evidence="1">
    <location>
        <begin position="89"/>
        <end position="110"/>
    </location>
</feature>
<keyword evidence="1" id="KW-1133">Transmembrane helix</keyword>
<keyword evidence="1" id="KW-0812">Transmembrane</keyword>
<keyword evidence="2" id="KW-0732">Signal</keyword>
<gene>
    <name evidence="3" type="ORF">FJT64_011616</name>
</gene>
<proteinExistence type="predicted"/>
<feature type="chain" id="PRO_5025395667" evidence="2">
    <location>
        <begin position="31"/>
        <end position="148"/>
    </location>
</feature>
<comment type="caution">
    <text evidence="3">The sequence shown here is derived from an EMBL/GenBank/DDBJ whole genome shotgun (WGS) entry which is preliminary data.</text>
</comment>